<organism evidence="3 4">
    <name type="scientific">Lacihabitans soyangensis</name>
    <dbReference type="NCBI Taxonomy" id="869394"/>
    <lineage>
        <taxon>Bacteria</taxon>
        <taxon>Pseudomonadati</taxon>
        <taxon>Bacteroidota</taxon>
        <taxon>Cytophagia</taxon>
        <taxon>Cytophagales</taxon>
        <taxon>Leadbetterellaceae</taxon>
        <taxon>Lacihabitans</taxon>
    </lineage>
</organism>
<evidence type="ECO:0000256" key="1">
    <source>
        <dbReference type="SAM" id="Phobius"/>
    </source>
</evidence>
<dbReference type="PANTHER" id="PTHR40407">
    <property type="entry name" value="MEMBRANE PROTEIN-LIKE PROTEIN"/>
    <property type="match status" value="1"/>
</dbReference>
<dbReference type="PANTHER" id="PTHR40407:SF1">
    <property type="entry name" value="HEPARAN-ALPHA-GLUCOSAMINIDE N-ACETYLTRANSFERASE CATALYTIC DOMAIN-CONTAINING PROTEIN"/>
    <property type="match status" value="1"/>
</dbReference>
<keyword evidence="1" id="KW-0812">Transmembrane</keyword>
<evidence type="ECO:0000313" key="3">
    <source>
        <dbReference type="EMBL" id="MCP9762589.1"/>
    </source>
</evidence>
<dbReference type="Pfam" id="PF07786">
    <property type="entry name" value="HGSNAT_cat"/>
    <property type="match status" value="1"/>
</dbReference>
<protein>
    <submittedName>
        <fullName evidence="3">DUF1624 domain-containing protein</fullName>
    </submittedName>
</protein>
<reference evidence="3 4" key="1">
    <citation type="submission" date="2018-11" db="EMBL/GenBank/DDBJ databases">
        <title>Novel bacteria species description.</title>
        <authorList>
            <person name="Han J.-H."/>
        </authorList>
    </citation>
    <scope>NUCLEOTIDE SEQUENCE [LARGE SCALE GENOMIC DNA]</scope>
    <source>
        <strain evidence="3 4">KCTC23259</strain>
    </source>
</reference>
<keyword evidence="4" id="KW-1185">Reference proteome</keyword>
<evidence type="ECO:0000259" key="2">
    <source>
        <dbReference type="Pfam" id="PF07786"/>
    </source>
</evidence>
<name>A0AAE3H0A7_9BACT</name>
<keyword evidence="1" id="KW-0472">Membrane</keyword>
<feature type="transmembrane region" description="Helical" evidence="1">
    <location>
        <begin position="340"/>
        <end position="361"/>
    </location>
</feature>
<comment type="caution">
    <text evidence="3">The sequence shown here is derived from an EMBL/GenBank/DDBJ whole genome shotgun (WGS) entry which is preliminary data.</text>
</comment>
<dbReference type="InterPro" id="IPR012429">
    <property type="entry name" value="HGSNAT_cat"/>
</dbReference>
<accession>A0AAE3H0A7</accession>
<feature type="transmembrane region" description="Helical" evidence="1">
    <location>
        <begin position="165"/>
        <end position="184"/>
    </location>
</feature>
<feature type="transmembrane region" description="Helical" evidence="1">
    <location>
        <begin position="190"/>
        <end position="207"/>
    </location>
</feature>
<feature type="transmembrane region" description="Helical" evidence="1">
    <location>
        <begin position="90"/>
        <end position="106"/>
    </location>
</feature>
<feature type="transmembrane region" description="Helical" evidence="1">
    <location>
        <begin position="138"/>
        <end position="158"/>
    </location>
</feature>
<evidence type="ECO:0000313" key="4">
    <source>
        <dbReference type="Proteomes" id="UP001204144"/>
    </source>
</evidence>
<dbReference type="AlphaFoldDB" id="A0AAE3H0A7"/>
<feature type="transmembrane region" description="Helical" evidence="1">
    <location>
        <begin position="263"/>
        <end position="280"/>
    </location>
</feature>
<feature type="transmembrane region" description="Helical" evidence="1">
    <location>
        <begin position="214"/>
        <end position="235"/>
    </location>
</feature>
<sequence>MKRIQSIDFARGLVMVIMALDHVRDLMHTDAFTQDPTDLNTTTPILFFTRWITHLCAPTFVFLSGVSVFMSLESSKNLVEVRSFLLKRGLWLLFLEVTVVNFGIWFDVHFQTIMFQVIGAIGFGFIVIGFLLKFSTSGIGRVGFFLLLLYPLLALVPFSDGIRNSLGILFFPALIPVGAKFTFFMSYPPIPWLAIMMLGFGFGPMFLDKSSKSLFLKYGLISLGLFSVVRLVNIYGDPALWSVQKNTMYTLLSFLNVSKYPPSPLYVFVTLGVIFLKMWWAEGRNNKLIEIMKVYGKVPLFYYLIHWYVVHLTMFAIVFVKGYKVSDLVFGPFKFGRPESGGGVSLSYVYLIWLVIVILMYPLCKWYGTYKEANKSKTWLRYL</sequence>
<dbReference type="Proteomes" id="UP001204144">
    <property type="component" value="Unassembled WGS sequence"/>
</dbReference>
<gene>
    <name evidence="3" type="ORF">EGI31_06450</name>
</gene>
<feature type="transmembrane region" description="Helical" evidence="1">
    <location>
        <begin position="51"/>
        <end position="70"/>
    </location>
</feature>
<dbReference type="RefSeq" id="WP_255036360.1">
    <property type="nucleotide sequence ID" value="NZ_RJUF01000012.1"/>
</dbReference>
<dbReference type="EMBL" id="RJUF01000012">
    <property type="protein sequence ID" value="MCP9762589.1"/>
    <property type="molecule type" value="Genomic_DNA"/>
</dbReference>
<feature type="transmembrane region" description="Helical" evidence="1">
    <location>
        <begin position="300"/>
        <end position="320"/>
    </location>
</feature>
<feature type="domain" description="Heparan-alpha-glucosaminide N-acetyltransferase catalytic" evidence="2">
    <location>
        <begin position="3"/>
        <end position="213"/>
    </location>
</feature>
<proteinExistence type="predicted"/>
<feature type="transmembrane region" description="Helical" evidence="1">
    <location>
        <begin position="113"/>
        <end position="132"/>
    </location>
</feature>
<keyword evidence="1" id="KW-1133">Transmembrane helix</keyword>